<name>A0A809S5Q2_9BACT</name>
<gene>
    <name evidence="3" type="ORF">NPRO_19920</name>
</gene>
<evidence type="ECO:0000313" key="4">
    <source>
        <dbReference type="Proteomes" id="UP000662873"/>
    </source>
</evidence>
<proteinExistence type="predicted"/>
<feature type="chain" id="PRO_5035257213" description="Lipoprotein" evidence="2">
    <location>
        <begin position="22"/>
        <end position="185"/>
    </location>
</feature>
<feature type="signal peptide" evidence="2">
    <location>
        <begin position="1"/>
        <end position="21"/>
    </location>
</feature>
<accession>A0A809S5Q2</accession>
<evidence type="ECO:0000256" key="1">
    <source>
        <dbReference type="SAM" id="MobiDB-lite"/>
    </source>
</evidence>
<feature type="compositionally biased region" description="Polar residues" evidence="1">
    <location>
        <begin position="36"/>
        <end position="55"/>
    </location>
</feature>
<protein>
    <recommendedName>
        <fullName evidence="5">Lipoprotein</fullName>
    </recommendedName>
</protein>
<sequence>MKTSIWIAAAFSILMAGCGSSGETVVKTPDGTVTASKSGDTMTFKSDEGTATYTPNDAGGGKAVYEGKDGEKSTVETATTRDDKVFQGLLYPGAEDVADSNVMVETPQGQNWVTELKSKDSFATIVAFYEKALPGAQVAKFDNNAVVNHSKDGRIVTVGVSKEEGKDEFSIAISITKVKPEASKG</sequence>
<keyword evidence="2" id="KW-0732">Signal</keyword>
<reference evidence="3" key="1">
    <citation type="journal article" name="DNA Res.">
        <title>The physiological potential of anammox bacteria as revealed by their core genome structure.</title>
        <authorList>
            <person name="Okubo T."/>
            <person name="Toyoda A."/>
            <person name="Fukuhara K."/>
            <person name="Uchiyama I."/>
            <person name="Harigaya Y."/>
            <person name="Kuroiwa M."/>
            <person name="Suzuki T."/>
            <person name="Murakami Y."/>
            <person name="Suwa Y."/>
            <person name="Takami H."/>
        </authorList>
    </citation>
    <scope>NUCLEOTIDE SEQUENCE</scope>
    <source>
        <strain evidence="3">317325-2</strain>
    </source>
</reference>
<evidence type="ECO:0000256" key="2">
    <source>
        <dbReference type="SAM" id="SignalP"/>
    </source>
</evidence>
<feature type="region of interest" description="Disordered" evidence="1">
    <location>
        <begin position="36"/>
        <end position="73"/>
    </location>
</feature>
<organism evidence="3 4">
    <name type="scientific">Candidatus Nitrosymbiomonas proteolyticus</name>
    <dbReference type="NCBI Taxonomy" id="2608984"/>
    <lineage>
        <taxon>Bacteria</taxon>
        <taxon>Bacillati</taxon>
        <taxon>Armatimonadota</taxon>
        <taxon>Armatimonadota incertae sedis</taxon>
        <taxon>Candidatus Nitrosymbiomonas</taxon>
    </lineage>
</organism>
<evidence type="ECO:0008006" key="5">
    <source>
        <dbReference type="Google" id="ProtNLM"/>
    </source>
</evidence>
<dbReference type="Proteomes" id="UP000662873">
    <property type="component" value="Chromosome"/>
</dbReference>
<dbReference type="PROSITE" id="PS51257">
    <property type="entry name" value="PROKAR_LIPOPROTEIN"/>
    <property type="match status" value="1"/>
</dbReference>
<dbReference type="AlphaFoldDB" id="A0A809S5Q2"/>
<evidence type="ECO:0000313" key="3">
    <source>
        <dbReference type="EMBL" id="BBO24397.1"/>
    </source>
</evidence>
<dbReference type="KEGG" id="npy:NPRO_19920"/>
<dbReference type="EMBL" id="AP021858">
    <property type="protein sequence ID" value="BBO24397.1"/>
    <property type="molecule type" value="Genomic_DNA"/>
</dbReference>